<reference evidence="3 4" key="1">
    <citation type="submission" date="2018-03" db="EMBL/GenBank/DDBJ databases">
        <authorList>
            <person name="Fogelqvist J."/>
        </authorList>
    </citation>
    <scope>NUCLEOTIDE SEQUENCE [LARGE SCALE GENOMIC DNA]</scope>
</reference>
<evidence type="ECO:0000313" key="3">
    <source>
        <dbReference type="EMBL" id="SPQ97784.1"/>
    </source>
</evidence>
<name>A0A3P3YC94_PLABS</name>
<evidence type="ECO:0000256" key="2">
    <source>
        <dbReference type="SAM" id="MobiDB-lite"/>
    </source>
</evidence>
<feature type="region of interest" description="Disordered" evidence="2">
    <location>
        <begin position="1"/>
        <end position="22"/>
    </location>
</feature>
<dbReference type="InterPro" id="IPR029417">
    <property type="entry name" value="FAM227"/>
</dbReference>
<protein>
    <submittedName>
        <fullName evidence="3">Uncharacterized protein</fullName>
    </submittedName>
</protein>
<keyword evidence="3" id="KW-0496">Mitochondrion</keyword>
<comment type="similarity">
    <text evidence="1">Belongs to the FAM227 family.</text>
</comment>
<proteinExistence type="inferred from homology"/>
<feature type="region of interest" description="Disordered" evidence="2">
    <location>
        <begin position="391"/>
        <end position="411"/>
    </location>
</feature>
<evidence type="ECO:0000256" key="1">
    <source>
        <dbReference type="ARBA" id="ARBA00008666"/>
    </source>
</evidence>
<organism evidence="3 4">
    <name type="scientific">Plasmodiophora brassicae</name>
    <name type="common">Clubroot disease agent</name>
    <dbReference type="NCBI Taxonomy" id="37360"/>
    <lineage>
        <taxon>Eukaryota</taxon>
        <taxon>Sar</taxon>
        <taxon>Rhizaria</taxon>
        <taxon>Endomyxa</taxon>
        <taxon>Phytomyxea</taxon>
        <taxon>Plasmodiophorida</taxon>
        <taxon>Plasmodiophoridae</taxon>
        <taxon>Plasmodiophora</taxon>
    </lineage>
</organism>
<evidence type="ECO:0000313" key="4">
    <source>
        <dbReference type="Proteomes" id="UP000290189"/>
    </source>
</evidence>
<dbReference type="Proteomes" id="UP000290189">
    <property type="component" value="Unassembled WGS sequence"/>
</dbReference>
<geneLocation type="mitochondrion" evidence="3"/>
<feature type="compositionally biased region" description="Basic and acidic residues" evidence="2">
    <location>
        <begin position="109"/>
        <end position="118"/>
    </location>
</feature>
<dbReference type="AlphaFoldDB" id="A0A3P3YC94"/>
<dbReference type="EMBL" id="OVEO01000008">
    <property type="protein sequence ID" value="SPQ97784.1"/>
    <property type="molecule type" value="Genomic_DNA"/>
</dbReference>
<feature type="region of interest" description="Disordered" evidence="2">
    <location>
        <begin position="146"/>
        <end position="184"/>
    </location>
</feature>
<accession>A0A3P3YC94</accession>
<feature type="compositionally biased region" description="Basic and acidic residues" evidence="2">
    <location>
        <begin position="156"/>
        <end position="172"/>
    </location>
</feature>
<sequence length="624" mass="70641">MARRVPGRASAGTESAPAGSADADDVRWLGRQVTSELRAALLHVNEKIRKEAEACVGKRQEFRIQSNADRHRFLRGIMPNRGARYHYMRLDSGRTRIRPGDLMPMQHHSPGEAYDRPKKVLQRPPRPPVPASMRALLSQSDAVEVSLNGSSGSDPYNRRREADAPSRPDASHCESFTQRDVPQRPEGCRKPVHLPFYPAFGTPPDDIDSEMYLGQIVIFAREVIGGPWPVVPFRLFKETLLSEASKKVFTSVLWYLFCEYFQPGSDIQQRELLRETSRAYFRLSNELNVLVHDESETQDTLQSTRVKFRDRFEAVYPMLLANVIRHYFVFALAPAANVFNKPEFRLRLESDTEYLLSGVRKSDETISRLRDRAFCNRADVFDRRITESLAGAPRRRRKTQPRLSTVARTTRKPDISRPVDVDIHWGGLGRERPSVLPIELSMKESLDQVELQDKSTPPKTFPKRVVFDCKGISPMMAAMAGRPSIFPASVMRHSDSLTKSQFGGSMSRTGSFLTPRLKSRLNSIQAQFQTLHRSISESRFETLQRERPHVQGEAPAPNVKDPRLYAAAVCSNLEHQVKPSGRKRLSVVDDATTGYPIVSNLSTGDIIDWKFGIVSRDAPVRPPQ</sequence>
<dbReference type="Pfam" id="PF14922">
    <property type="entry name" value="FWWh"/>
    <property type="match status" value="1"/>
</dbReference>
<feature type="region of interest" description="Disordered" evidence="2">
    <location>
        <begin position="96"/>
        <end position="132"/>
    </location>
</feature>
<gene>
    <name evidence="3" type="ORF">PLBR_LOCUS4999</name>
</gene>